<dbReference type="UniPathway" id="UPA00246"/>
<proteinExistence type="inferred from homology"/>
<dbReference type="InterPro" id="IPR032466">
    <property type="entry name" value="Metal_Hydrolase"/>
</dbReference>
<dbReference type="OrthoDB" id="191513at2157"/>
<dbReference type="HOGENOM" id="CLU_044465_1_0_2"/>
<evidence type="ECO:0000313" key="7">
    <source>
        <dbReference type="EMBL" id="ACV10346.1"/>
    </source>
</evidence>
<dbReference type="PANTHER" id="PTHR30068:SF4">
    <property type="entry name" value="URONATE ISOMERASE"/>
    <property type="match status" value="1"/>
</dbReference>
<dbReference type="NCBIfam" id="NF002794">
    <property type="entry name" value="PRK02925.1"/>
    <property type="match status" value="1"/>
</dbReference>
<dbReference type="STRING" id="519442.Huta_0158"/>
<dbReference type="GO" id="GO:0008880">
    <property type="term" value="F:glucuronate isomerase activity"/>
    <property type="evidence" value="ECO:0007669"/>
    <property type="project" value="UniProtKB-EC"/>
</dbReference>
<reference evidence="7 8" key="1">
    <citation type="journal article" date="2009" name="Stand. Genomic Sci.">
        <title>Complete genome sequence of Halorhabdus utahensis type strain (AX-2).</title>
        <authorList>
            <person name="Anderson I."/>
            <person name="Tindall B.J."/>
            <person name="Pomrenke H."/>
            <person name="Goker M."/>
            <person name="Lapidus A."/>
            <person name="Nolan M."/>
            <person name="Copeland A."/>
            <person name="Glavina Del Rio T."/>
            <person name="Chen F."/>
            <person name="Tice H."/>
            <person name="Cheng J.F."/>
            <person name="Lucas S."/>
            <person name="Chertkov O."/>
            <person name="Bruce D."/>
            <person name="Brettin T."/>
            <person name="Detter J.C."/>
            <person name="Han C."/>
            <person name="Goodwin L."/>
            <person name="Land M."/>
            <person name="Hauser L."/>
            <person name="Chang Y.J."/>
            <person name="Jeffries C.D."/>
            <person name="Pitluck S."/>
            <person name="Pati A."/>
            <person name="Mavromatis K."/>
            <person name="Ivanova N."/>
            <person name="Ovchinnikova G."/>
            <person name="Chen A."/>
            <person name="Palaniappan K."/>
            <person name="Chain P."/>
            <person name="Rohde M."/>
            <person name="Bristow J."/>
            <person name="Eisen J.A."/>
            <person name="Markowitz V."/>
            <person name="Hugenholtz P."/>
            <person name="Kyrpides N.C."/>
            <person name="Klenk H.P."/>
        </authorList>
    </citation>
    <scope>NUCLEOTIDE SEQUENCE [LARGE SCALE GENOMIC DNA]</scope>
    <source>
        <strain evidence="8">DSM 12940 / JCM 11049 / AX-2</strain>
    </source>
</reference>
<evidence type="ECO:0000256" key="3">
    <source>
        <dbReference type="ARBA" id="ARBA00008397"/>
    </source>
</evidence>
<comment type="similarity">
    <text evidence="3">Belongs to the metallo-dependent hydrolases superfamily. Uronate isomerase family.</text>
</comment>
<comment type="pathway">
    <text evidence="2">Carbohydrate metabolism; pentose and glucuronate interconversion.</text>
</comment>
<evidence type="ECO:0000256" key="6">
    <source>
        <dbReference type="ARBA" id="ARBA00023235"/>
    </source>
</evidence>
<dbReference type="Proteomes" id="UP000002071">
    <property type="component" value="Chromosome"/>
</dbReference>
<evidence type="ECO:0000256" key="2">
    <source>
        <dbReference type="ARBA" id="ARBA00004892"/>
    </source>
</evidence>
<dbReference type="EMBL" id="CP001687">
    <property type="protein sequence ID" value="ACV10346.1"/>
    <property type="molecule type" value="Genomic_DNA"/>
</dbReference>
<dbReference type="EC" id="5.3.1.12" evidence="4"/>
<evidence type="ECO:0000256" key="4">
    <source>
        <dbReference type="ARBA" id="ARBA00012546"/>
    </source>
</evidence>
<dbReference type="RefSeq" id="WP_012795223.1">
    <property type="nucleotide sequence ID" value="NC_013158.1"/>
</dbReference>
<evidence type="ECO:0000313" key="8">
    <source>
        <dbReference type="Proteomes" id="UP000002071"/>
    </source>
</evidence>
<dbReference type="AlphaFoldDB" id="C7NP55"/>
<accession>C7NP55</accession>
<gene>
    <name evidence="7" type="ordered locus">Huta_0158</name>
</gene>
<dbReference type="Pfam" id="PF02614">
    <property type="entry name" value="UxaC"/>
    <property type="match status" value="1"/>
</dbReference>
<dbReference type="InterPro" id="IPR003766">
    <property type="entry name" value="Uronate_isomerase"/>
</dbReference>
<dbReference type="eggNOG" id="arCOG08625">
    <property type="taxonomic scope" value="Archaea"/>
</dbReference>
<dbReference type="GO" id="GO:0019698">
    <property type="term" value="P:D-galacturonate catabolic process"/>
    <property type="evidence" value="ECO:0007669"/>
    <property type="project" value="TreeGrafter"/>
</dbReference>
<comment type="catalytic activity">
    <reaction evidence="1">
        <text>D-glucuronate = D-fructuronate</text>
        <dbReference type="Rhea" id="RHEA:13049"/>
        <dbReference type="ChEBI" id="CHEBI:58720"/>
        <dbReference type="ChEBI" id="CHEBI:59863"/>
        <dbReference type="EC" id="5.3.1.12"/>
    </reaction>
</comment>
<dbReference type="SUPFAM" id="SSF51556">
    <property type="entry name" value="Metallo-dependent hydrolases"/>
    <property type="match status" value="1"/>
</dbReference>
<dbReference type="Gene3D" id="3.20.20.140">
    <property type="entry name" value="Metal-dependent hydrolases"/>
    <property type="match status" value="1"/>
</dbReference>
<dbReference type="GeneID" id="8382420"/>
<name>C7NP55_HALUD</name>
<dbReference type="Gene3D" id="1.10.2020.10">
    <property type="entry name" value="uronate isomerase, domain 2, chain A"/>
    <property type="match status" value="1"/>
</dbReference>
<keyword evidence="6 7" id="KW-0413">Isomerase</keyword>
<dbReference type="PANTHER" id="PTHR30068">
    <property type="entry name" value="URONATE ISOMERASE"/>
    <property type="match status" value="1"/>
</dbReference>
<evidence type="ECO:0000256" key="1">
    <source>
        <dbReference type="ARBA" id="ARBA00001165"/>
    </source>
</evidence>
<dbReference type="KEGG" id="hut:Huta_0158"/>
<dbReference type="GO" id="GO:0042840">
    <property type="term" value="P:D-glucuronate catabolic process"/>
    <property type="evidence" value="ECO:0007669"/>
    <property type="project" value="TreeGrafter"/>
</dbReference>
<keyword evidence="8" id="KW-1185">Reference proteome</keyword>
<organism evidence="7 8">
    <name type="scientific">Halorhabdus utahensis (strain DSM 12940 / JCM 11049 / AX-2)</name>
    <dbReference type="NCBI Taxonomy" id="519442"/>
    <lineage>
        <taxon>Archaea</taxon>
        <taxon>Methanobacteriati</taxon>
        <taxon>Methanobacteriota</taxon>
        <taxon>Stenosarchaea group</taxon>
        <taxon>Halobacteria</taxon>
        <taxon>Halobacteriales</taxon>
        <taxon>Haloarculaceae</taxon>
        <taxon>Halorhabdus</taxon>
    </lineage>
</organism>
<protein>
    <recommendedName>
        <fullName evidence="5">Uronate isomerase</fullName>
        <ecNumber evidence="4">5.3.1.12</ecNumber>
    </recommendedName>
</protein>
<dbReference type="HAMAP" id="MF_00675">
    <property type="entry name" value="UxaC"/>
    <property type="match status" value="1"/>
</dbReference>
<evidence type="ECO:0000256" key="5">
    <source>
        <dbReference type="ARBA" id="ARBA00020555"/>
    </source>
</evidence>
<sequence>MAFIDEEYLLETETAVELYEAIGDAPILDPHSHVDLQEVVANDGWSDIWEVQGATDHYVWELMRKRGVPEERITGDASNKEKWLALAEIFPELVGNPTYEWVHLDLKRRFGIEKRISPETAEEIWTKTKDLLDQPEYKPQALLEDMNVEVMCSTDDPTDDLTYHERAAEELDGIAVKPTWRPDRAIKIADDGWRDFVDELEEARGIETTTLDGFLAAMEDSHDHFDDHGCVASDLGIKQPISKPVSEERAARIYKRAIAGANLDPDEVRDFEAFMLEQIGEWNRETDWVTQLHIGAVRDYRWDLYERLGPDTGGDISTQDVELVDALEYFLNTFDGELDIVLYTVDPTHYPTTATIARAFPNVSLGAAWWFNDSPFGMEQQLKYVGTVDLLSNYAGMVSDSRKLVSYGSRFEMFRRSLANAVGDMVERGQVPKPEARDLVERMAYDRPKELFGF</sequence>